<proteinExistence type="predicted"/>
<sequence length="261" mass="30966">MSINTYQKESDLEFHLRAAYYECWNRLIAAIEQLAPQDIEQLSNPFLVKALPAYRKAKRKVLFVGQETNGWDSFKLTLDIFKHRDEEVRRENAVDFLQWMYEDLRHQRKYDHTPFWKGMRRLYQAISPGEGDDGFLHTELVRFDYANKRPPHEIENLLQQEYNVLHMEISALSPEIVVFFTGPDYDDRLSATFHRVGGLGKPLSFEPVKDFKANVLSRVVHSNLPYHTYRTYHPNYSLHYNEHTVFKPIEDTLSELINRTR</sequence>
<reference evidence="1 2" key="1">
    <citation type="submission" date="2021-03" db="EMBL/GenBank/DDBJ databases">
        <title>Genomic Encyclopedia of Type Strains, Phase IV (KMG-IV): sequencing the most valuable type-strain genomes for metagenomic binning, comparative biology and taxonomic classification.</title>
        <authorList>
            <person name="Goeker M."/>
        </authorList>
    </citation>
    <scope>NUCLEOTIDE SEQUENCE [LARGE SCALE GENOMIC DNA]</scope>
    <source>
        <strain evidence="1 2">DSM 23491</strain>
    </source>
</reference>
<dbReference type="RefSeq" id="WP_209853039.1">
    <property type="nucleotide sequence ID" value="NZ_CBCRVE010000009.1"/>
</dbReference>
<evidence type="ECO:0000313" key="2">
    <source>
        <dbReference type="Proteomes" id="UP001519273"/>
    </source>
</evidence>
<name>A0ABS4H7I9_9BACL</name>
<accession>A0ABS4H7I9</accession>
<evidence type="ECO:0000313" key="1">
    <source>
        <dbReference type="EMBL" id="MBP1938494.1"/>
    </source>
</evidence>
<dbReference type="EMBL" id="JAGGKP010000016">
    <property type="protein sequence ID" value="MBP1938494.1"/>
    <property type="molecule type" value="Genomic_DNA"/>
</dbReference>
<protein>
    <submittedName>
        <fullName evidence="1">Uncharacterized protein</fullName>
    </submittedName>
</protein>
<keyword evidence="2" id="KW-1185">Reference proteome</keyword>
<comment type="caution">
    <text evidence="1">The sequence shown here is derived from an EMBL/GenBank/DDBJ whole genome shotgun (WGS) entry which is preliminary data.</text>
</comment>
<organism evidence="1 2">
    <name type="scientific">Paenibacillus sediminis</name>
    <dbReference type="NCBI Taxonomy" id="664909"/>
    <lineage>
        <taxon>Bacteria</taxon>
        <taxon>Bacillati</taxon>
        <taxon>Bacillota</taxon>
        <taxon>Bacilli</taxon>
        <taxon>Bacillales</taxon>
        <taxon>Paenibacillaceae</taxon>
        <taxon>Paenibacillus</taxon>
    </lineage>
</organism>
<gene>
    <name evidence="1" type="ORF">J2Z20_003416</name>
</gene>
<dbReference type="Proteomes" id="UP001519273">
    <property type="component" value="Unassembled WGS sequence"/>
</dbReference>